<feature type="region of interest" description="Disordered" evidence="1">
    <location>
        <begin position="517"/>
        <end position="550"/>
    </location>
</feature>
<dbReference type="InterPro" id="IPR011009">
    <property type="entry name" value="Kinase-like_dom_sf"/>
</dbReference>
<dbReference type="OrthoDB" id="5584477at2759"/>
<dbReference type="Gene3D" id="1.10.510.10">
    <property type="entry name" value="Transferase(Phosphotransferase) domain 1"/>
    <property type="match status" value="1"/>
</dbReference>
<evidence type="ECO:0000313" key="3">
    <source>
        <dbReference type="EMBL" id="KAE8151976.1"/>
    </source>
</evidence>
<feature type="compositionally biased region" description="Low complexity" evidence="1">
    <location>
        <begin position="537"/>
        <end position="549"/>
    </location>
</feature>
<dbReference type="AlphaFoldDB" id="A0A5N6U008"/>
<name>A0A5N6U008_ASPAV</name>
<accession>A0A5N6U008</accession>
<dbReference type="InterPro" id="IPR040976">
    <property type="entry name" value="Pkinase_fungal"/>
</dbReference>
<dbReference type="Pfam" id="PF17667">
    <property type="entry name" value="Pkinase_fungal"/>
    <property type="match status" value="1"/>
</dbReference>
<dbReference type="PANTHER" id="PTHR38248:SF2">
    <property type="entry name" value="FUNK1 11"/>
    <property type="match status" value="1"/>
</dbReference>
<protein>
    <recommendedName>
        <fullName evidence="2">Fungal-type protein kinase domain-containing protein</fullName>
    </recommendedName>
</protein>
<sequence length="786" mass="87301">MDNAPAVSVPTIGDKLDGLHASYISTCDSLGLPHSTDALCQLDGEDLLRLTLHLVPVLGTFPDLRTRPSVNSRENLLSDVLRFTSAIYSDDFDTEKLIPLLSAIVNKESDVIIWSKIQAVLIESTPPPKPLPFLAQTPYLHTTSSFVNSSEQRKYVDAVLKEELRSIYVGVEGFYEAYFGGIDGLDEEGATVLQKCQEGNSPLFTEYGWRDWPESAQEGEVVDWLSAWVNQICRIASEQGFPITSQRIVSAQPNRPLGGSTADRKLDIGVVRNSDASRKHHWSHILVLGELKCNPKADTASNTWCDLGHYAREVLTVQYTRRFSLGFTLCGSIMRLWEFDRIGAIASSPFDINKDGLQFVLCMLGFLRMNDTQLGFDPSITSSGGKQFIEIVREGQSERLILDRLIRRAPCVAGRATTCWKAYREGDETSTPLVIKDSWQYPERGEEGKLLHEATQKGVVNVARYYHHETVLVDGKVDDTQNNVRKGLDVAKSTNYGATRSEITPIVSGAAGIARVGRSAGRTGSKRSSSRVGAALSPSKRICSSSPSKAARNPFLENRVHRRVVIRDYGKPIYKASSCASMLSALEDCVDGYQSLHTTVGLLQGDISTGNLMMNEEDGNPSWRAFLIDLDLAIKEDRTEPSGAHGKNGTRAFMAIGLLLGEAHSFMHDMESLFWVLFWICIHYDGPDKDGRVVPEFDKWNFATMKELAQLKKGTITDEGDFIEIAGENFTSYHQPLIPWVNRLRKVVFSGGGRWKKEDRAIYTQIKDVFRKAQNDPNISTGSVTL</sequence>
<keyword evidence="4" id="KW-1185">Reference proteome</keyword>
<proteinExistence type="predicted"/>
<dbReference type="Proteomes" id="UP000325780">
    <property type="component" value="Unassembled WGS sequence"/>
</dbReference>
<gene>
    <name evidence="3" type="ORF">BDV25DRAFT_80775</name>
</gene>
<reference evidence="3 4" key="1">
    <citation type="submission" date="2019-04" db="EMBL/GenBank/DDBJ databases">
        <title>Friends and foes A comparative genomics study of 23 Aspergillus species from section Flavi.</title>
        <authorList>
            <consortium name="DOE Joint Genome Institute"/>
            <person name="Kjaerbolling I."/>
            <person name="Vesth T."/>
            <person name="Frisvad J.C."/>
            <person name="Nybo J.L."/>
            <person name="Theobald S."/>
            <person name="Kildgaard S."/>
            <person name="Isbrandt T."/>
            <person name="Kuo A."/>
            <person name="Sato A."/>
            <person name="Lyhne E.K."/>
            <person name="Kogle M.E."/>
            <person name="Wiebenga A."/>
            <person name="Kun R.S."/>
            <person name="Lubbers R.J."/>
            <person name="Makela M.R."/>
            <person name="Barry K."/>
            <person name="Chovatia M."/>
            <person name="Clum A."/>
            <person name="Daum C."/>
            <person name="Haridas S."/>
            <person name="He G."/>
            <person name="LaButti K."/>
            <person name="Lipzen A."/>
            <person name="Mondo S."/>
            <person name="Riley R."/>
            <person name="Salamov A."/>
            <person name="Simmons B.A."/>
            <person name="Magnuson J.K."/>
            <person name="Henrissat B."/>
            <person name="Mortensen U.H."/>
            <person name="Larsen T.O."/>
            <person name="Devries R.P."/>
            <person name="Grigoriev I.V."/>
            <person name="Machida M."/>
            <person name="Baker S.E."/>
            <person name="Andersen M.R."/>
        </authorList>
    </citation>
    <scope>NUCLEOTIDE SEQUENCE [LARGE SCALE GENOMIC DNA]</scope>
    <source>
        <strain evidence="3 4">IBT 18842</strain>
    </source>
</reference>
<evidence type="ECO:0000256" key="1">
    <source>
        <dbReference type="SAM" id="MobiDB-lite"/>
    </source>
</evidence>
<dbReference type="EMBL" id="ML742061">
    <property type="protein sequence ID" value="KAE8151976.1"/>
    <property type="molecule type" value="Genomic_DNA"/>
</dbReference>
<evidence type="ECO:0000259" key="2">
    <source>
        <dbReference type="Pfam" id="PF17667"/>
    </source>
</evidence>
<organism evidence="3 4">
    <name type="scientific">Aspergillus avenaceus</name>
    <dbReference type="NCBI Taxonomy" id="36643"/>
    <lineage>
        <taxon>Eukaryota</taxon>
        <taxon>Fungi</taxon>
        <taxon>Dikarya</taxon>
        <taxon>Ascomycota</taxon>
        <taxon>Pezizomycotina</taxon>
        <taxon>Eurotiomycetes</taxon>
        <taxon>Eurotiomycetidae</taxon>
        <taxon>Eurotiales</taxon>
        <taxon>Aspergillaceae</taxon>
        <taxon>Aspergillus</taxon>
        <taxon>Aspergillus subgen. Circumdati</taxon>
    </lineage>
</organism>
<dbReference type="PANTHER" id="PTHR38248">
    <property type="entry name" value="FUNK1 6"/>
    <property type="match status" value="1"/>
</dbReference>
<dbReference type="SUPFAM" id="SSF56112">
    <property type="entry name" value="Protein kinase-like (PK-like)"/>
    <property type="match status" value="1"/>
</dbReference>
<evidence type="ECO:0000313" key="4">
    <source>
        <dbReference type="Proteomes" id="UP000325780"/>
    </source>
</evidence>
<feature type="domain" description="Fungal-type protein kinase" evidence="2">
    <location>
        <begin position="265"/>
        <end position="681"/>
    </location>
</feature>